<feature type="domain" description="DUF1707" evidence="2">
    <location>
        <begin position="13"/>
        <end position="65"/>
    </location>
</feature>
<proteinExistence type="predicted"/>
<keyword evidence="4" id="KW-1185">Reference proteome</keyword>
<dbReference type="AlphaFoldDB" id="A0A1G8CK37"/>
<dbReference type="InterPro" id="IPR012551">
    <property type="entry name" value="DUF1707_SHOCT-like"/>
</dbReference>
<name>A0A1G8CK37_9NOCA</name>
<dbReference type="Proteomes" id="UP000183263">
    <property type="component" value="Unassembled WGS sequence"/>
</dbReference>
<organism evidence="3 4">
    <name type="scientific">Rhodococcus triatomae</name>
    <dbReference type="NCBI Taxonomy" id="300028"/>
    <lineage>
        <taxon>Bacteria</taxon>
        <taxon>Bacillati</taxon>
        <taxon>Actinomycetota</taxon>
        <taxon>Actinomycetes</taxon>
        <taxon>Mycobacteriales</taxon>
        <taxon>Nocardiaceae</taxon>
        <taxon>Rhodococcus</taxon>
    </lineage>
</organism>
<accession>A0A1G8CK37</accession>
<evidence type="ECO:0000259" key="2">
    <source>
        <dbReference type="Pfam" id="PF08044"/>
    </source>
</evidence>
<feature type="region of interest" description="Disordered" evidence="1">
    <location>
        <begin position="1"/>
        <end position="20"/>
    </location>
</feature>
<evidence type="ECO:0000256" key="1">
    <source>
        <dbReference type="SAM" id="MobiDB-lite"/>
    </source>
</evidence>
<feature type="compositionally biased region" description="Basic and acidic residues" evidence="1">
    <location>
        <begin position="8"/>
        <end position="20"/>
    </location>
</feature>
<reference evidence="3 4" key="1">
    <citation type="submission" date="2016-10" db="EMBL/GenBank/DDBJ databases">
        <authorList>
            <person name="de Groot N.N."/>
        </authorList>
    </citation>
    <scope>NUCLEOTIDE SEQUENCE [LARGE SCALE GENOMIC DNA]</scope>
    <source>
        <strain evidence="3 4">DSM 44892</strain>
    </source>
</reference>
<dbReference type="OrthoDB" id="3748531at2"/>
<evidence type="ECO:0000313" key="3">
    <source>
        <dbReference type="EMBL" id="SDH45877.1"/>
    </source>
</evidence>
<evidence type="ECO:0000313" key="4">
    <source>
        <dbReference type="Proteomes" id="UP000183263"/>
    </source>
</evidence>
<feature type="region of interest" description="Disordered" evidence="1">
    <location>
        <begin position="60"/>
        <end position="82"/>
    </location>
</feature>
<dbReference type="Pfam" id="PF08044">
    <property type="entry name" value="DUF1707"/>
    <property type="match status" value="1"/>
</dbReference>
<sequence>MSSPNERPAPDDLRASDAEREQIVEQLGRHVADGRLTIAEFDTRAADVYRSVTRAQARETLRDLPELPGPPAASAPTPASPHRRRRLLRLPVHQRIEWSAWLAVGSINVVIWGIVSLVADGGVYPWPIWVIGPWGAVLALRTLTGWEGSCDGADRTAHHQRVKELRRQARRISERPPFAAHAYAPRQRYHR</sequence>
<gene>
    <name evidence="3" type="ORF">SAMN05444695_10248</name>
</gene>
<dbReference type="EMBL" id="FNDN01000002">
    <property type="protein sequence ID" value="SDH45877.1"/>
    <property type="molecule type" value="Genomic_DNA"/>
</dbReference>
<protein>
    <recommendedName>
        <fullName evidence="2">DUF1707 domain-containing protein</fullName>
    </recommendedName>
</protein>
<dbReference type="RefSeq" id="WP_072739948.1">
    <property type="nucleotide sequence ID" value="NZ_CP048813.1"/>
</dbReference>